<dbReference type="Gene3D" id="2.90.10.10">
    <property type="entry name" value="Bulb-type lectin domain"/>
    <property type="match status" value="1"/>
</dbReference>
<dbReference type="InterPro" id="IPR036426">
    <property type="entry name" value="Bulb-type_lectin_dom_sf"/>
</dbReference>
<feature type="signal peptide" evidence="2">
    <location>
        <begin position="1"/>
        <end position="23"/>
    </location>
</feature>
<feature type="region of interest" description="Disordered" evidence="1">
    <location>
        <begin position="168"/>
        <end position="233"/>
    </location>
</feature>
<dbReference type="PANTHER" id="PTHR36481:SF2">
    <property type="entry name" value="EXPRESSED PROTEIN"/>
    <property type="match status" value="1"/>
</dbReference>
<keyword evidence="4" id="KW-1185">Reference proteome</keyword>
<sequence length="272" mass="28266">MELSSSFLLYLSLSSLLPTPSPAQPATALPADTIHRTAKQQILATIPPGETSTPQPFLTSPSGKYTAYLLRRPTAAGAGGFGNDFCYVQVVDSETGESAWESECTPVSTSNTCSLVFSDNGLEVFDGSSSAWDTGAQSAGRNPLESLELLDEGDMRIRDKIGELAWKASNDPRRDQRCGEPGSPGLARAMPPFGKPIGGQADMPFGQQQQHGGGQGVAGGGSGSRPPEVGGLGEVFGFAGGRPLVDGTAYDSGCRRVSFGLASMMGLVGLIF</sequence>
<dbReference type="OrthoDB" id="687840at2759"/>
<name>A0A2I0ALS1_9ASPA</name>
<evidence type="ECO:0000256" key="2">
    <source>
        <dbReference type="SAM" id="SignalP"/>
    </source>
</evidence>
<evidence type="ECO:0000313" key="4">
    <source>
        <dbReference type="Proteomes" id="UP000236161"/>
    </source>
</evidence>
<dbReference type="PANTHER" id="PTHR36481">
    <property type="entry name" value="EXPRESSED PROTEIN"/>
    <property type="match status" value="1"/>
</dbReference>
<dbReference type="AlphaFoldDB" id="A0A2I0ALS1"/>
<evidence type="ECO:0000256" key="1">
    <source>
        <dbReference type="SAM" id="MobiDB-lite"/>
    </source>
</evidence>
<feature type="compositionally biased region" description="Gly residues" evidence="1">
    <location>
        <begin position="211"/>
        <end position="223"/>
    </location>
</feature>
<dbReference type="Proteomes" id="UP000236161">
    <property type="component" value="Unassembled WGS sequence"/>
</dbReference>
<evidence type="ECO:0000313" key="3">
    <source>
        <dbReference type="EMBL" id="PKA56518.1"/>
    </source>
</evidence>
<accession>A0A2I0ALS1</accession>
<dbReference type="STRING" id="1088818.A0A2I0ALS1"/>
<organism evidence="3 4">
    <name type="scientific">Apostasia shenzhenica</name>
    <dbReference type="NCBI Taxonomy" id="1088818"/>
    <lineage>
        <taxon>Eukaryota</taxon>
        <taxon>Viridiplantae</taxon>
        <taxon>Streptophyta</taxon>
        <taxon>Embryophyta</taxon>
        <taxon>Tracheophyta</taxon>
        <taxon>Spermatophyta</taxon>
        <taxon>Magnoliopsida</taxon>
        <taxon>Liliopsida</taxon>
        <taxon>Asparagales</taxon>
        <taxon>Orchidaceae</taxon>
        <taxon>Apostasioideae</taxon>
        <taxon>Apostasia</taxon>
    </lineage>
</organism>
<gene>
    <name evidence="3" type="ORF">AXF42_Ash015291</name>
</gene>
<keyword evidence="2" id="KW-0732">Signal</keyword>
<proteinExistence type="predicted"/>
<dbReference type="SUPFAM" id="SSF51110">
    <property type="entry name" value="alpha-D-mannose-specific plant lectins"/>
    <property type="match status" value="1"/>
</dbReference>
<reference evidence="3 4" key="1">
    <citation type="journal article" date="2017" name="Nature">
        <title>The Apostasia genome and the evolution of orchids.</title>
        <authorList>
            <person name="Zhang G.Q."/>
            <person name="Liu K.W."/>
            <person name="Li Z."/>
            <person name="Lohaus R."/>
            <person name="Hsiao Y.Y."/>
            <person name="Niu S.C."/>
            <person name="Wang J.Y."/>
            <person name="Lin Y.C."/>
            <person name="Xu Q."/>
            <person name="Chen L.J."/>
            <person name="Yoshida K."/>
            <person name="Fujiwara S."/>
            <person name="Wang Z.W."/>
            <person name="Zhang Y.Q."/>
            <person name="Mitsuda N."/>
            <person name="Wang M."/>
            <person name="Liu G.H."/>
            <person name="Pecoraro L."/>
            <person name="Huang H.X."/>
            <person name="Xiao X.J."/>
            <person name="Lin M."/>
            <person name="Wu X.Y."/>
            <person name="Wu W.L."/>
            <person name="Chen Y.Y."/>
            <person name="Chang S.B."/>
            <person name="Sakamoto S."/>
            <person name="Ohme-Takagi M."/>
            <person name="Yagi M."/>
            <person name="Zeng S.J."/>
            <person name="Shen C.Y."/>
            <person name="Yeh C.M."/>
            <person name="Luo Y.B."/>
            <person name="Tsai W.C."/>
            <person name="Van de Peer Y."/>
            <person name="Liu Z.J."/>
        </authorList>
    </citation>
    <scope>NUCLEOTIDE SEQUENCE [LARGE SCALE GENOMIC DNA]</scope>
    <source>
        <strain evidence="4">cv. Shenzhen</strain>
        <tissue evidence="3">Stem</tissue>
    </source>
</reference>
<dbReference type="EMBL" id="KZ451971">
    <property type="protein sequence ID" value="PKA56518.1"/>
    <property type="molecule type" value="Genomic_DNA"/>
</dbReference>
<feature type="chain" id="PRO_5014184709" evidence="2">
    <location>
        <begin position="24"/>
        <end position="272"/>
    </location>
</feature>
<protein>
    <submittedName>
        <fullName evidence="3">Uncharacterized protein</fullName>
    </submittedName>
</protein>